<evidence type="ECO:0000313" key="4">
    <source>
        <dbReference type="EMBL" id="UZJ26930.1"/>
    </source>
</evidence>
<name>A0ABY6P5K9_9NOCA</name>
<dbReference type="EMBL" id="CP110616">
    <property type="protein sequence ID" value="UZJ26930.1"/>
    <property type="molecule type" value="Genomic_DNA"/>
</dbReference>
<sequence>MLHDADLHPFPSTVPGRVGGHRRSKIYGRLSCPTALRAIAAGGYVAHRVFFADEQAAIDAGFRPCAVCMPAAYSEWKARTTAPKTPPGITPERAAGSVPS</sequence>
<accession>A0ABY6P5K9</accession>
<protein>
    <submittedName>
        <fullName evidence="4">Metal-binding protein</fullName>
    </submittedName>
</protein>
<proteinExistence type="predicted"/>
<dbReference type="InterPro" id="IPR035451">
    <property type="entry name" value="Ada-like_dom_sf"/>
</dbReference>
<evidence type="ECO:0000256" key="1">
    <source>
        <dbReference type="ARBA" id="ARBA00023159"/>
    </source>
</evidence>
<geneLocation type="plasmid" evidence="4 5">
    <name>unnamed1</name>
</geneLocation>
<feature type="region of interest" description="Disordered" evidence="2">
    <location>
        <begin position="79"/>
        <end position="100"/>
    </location>
</feature>
<evidence type="ECO:0000256" key="2">
    <source>
        <dbReference type="SAM" id="MobiDB-lite"/>
    </source>
</evidence>
<dbReference type="SUPFAM" id="SSF57884">
    <property type="entry name" value="Ada DNA repair protein, N-terminal domain (N-Ada 10)"/>
    <property type="match status" value="1"/>
</dbReference>
<keyword evidence="1" id="KW-0010">Activator</keyword>
<dbReference type="InterPro" id="IPR004026">
    <property type="entry name" value="Ada_DNA_repair_Zn-bd"/>
</dbReference>
<dbReference type="Gene3D" id="3.40.10.10">
    <property type="entry name" value="DNA Methylphosphotriester Repair Domain"/>
    <property type="match status" value="1"/>
</dbReference>
<keyword evidence="5" id="KW-1185">Reference proteome</keyword>
<dbReference type="Pfam" id="PF02805">
    <property type="entry name" value="Ada_Zn_binding"/>
    <property type="match status" value="1"/>
</dbReference>
<evidence type="ECO:0000259" key="3">
    <source>
        <dbReference type="Pfam" id="PF02805"/>
    </source>
</evidence>
<feature type="region of interest" description="Disordered" evidence="2">
    <location>
        <begin position="1"/>
        <end position="20"/>
    </location>
</feature>
<keyword evidence="4" id="KW-0614">Plasmid</keyword>
<organism evidence="4 5">
    <name type="scientific">Rhodococcus antarcticus</name>
    <dbReference type="NCBI Taxonomy" id="2987751"/>
    <lineage>
        <taxon>Bacteria</taxon>
        <taxon>Bacillati</taxon>
        <taxon>Actinomycetota</taxon>
        <taxon>Actinomycetes</taxon>
        <taxon>Mycobacteriales</taxon>
        <taxon>Nocardiaceae</taxon>
        <taxon>Rhodococcus</taxon>
    </lineage>
</organism>
<evidence type="ECO:0000313" key="5">
    <source>
        <dbReference type="Proteomes" id="UP001164965"/>
    </source>
</evidence>
<feature type="domain" description="Ada DNA repair metal-binding" evidence="3">
    <location>
        <begin position="20"/>
        <end position="70"/>
    </location>
</feature>
<reference evidence="4" key="1">
    <citation type="submission" date="2022-10" db="EMBL/GenBank/DDBJ databases">
        <title>Rhodococcus sp.75.</title>
        <authorList>
            <person name="Sun M."/>
        </authorList>
    </citation>
    <scope>NUCLEOTIDE SEQUENCE</scope>
    <source>
        <strain evidence="4">75</strain>
        <plasmid evidence="4">unnamed1</plasmid>
    </source>
</reference>
<dbReference type="Proteomes" id="UP001164965">
    <property type="component" value="Plasmid unnamed1"/>
</dbReference>
<gene>
    <name evidence="4" type="ORF">RHODO2019_18400</name>
</gene>